<proteinExistence type="predicted"/>
<comment type="caution">
    <text evidence="1">The sequence shown here is derived from an EMBL/GenBank/DDBJ whole genome shotgun (WGS) entry which is preliminary data.</text>
</comment>
<gene>
    <name evidence="1" type="ORF">A3860_38980</name>
</gene>
<protein>
    <submittedName>
        <fullName evidence="1">Uncharacterized protein</fullName>
    </submittedName>
</protein>
<reference evidence="1 2" key="1">
    <citation type="submission" date="2016-03" db="EMBL/GenBank/DDBJ databases">
        <title>Niastella vici sp. nov., isolated from farmland soil.</title>
        <authorList>
            <person name="Chen L."/>
            <person name="Wang D."/>
            <person name="Yang S."/>
            <person name="Wang G."/>
        </authorList>
    </citation>
    <scope>NUCLEOTIDE SEQUENCE [LARGE SCALE GENOMIC DNA]</scope>
    <source>
        <strain evidence="1 2">DJ57</strain>
    </source>
</reference>
<keyword evidence="2" id="KW-1185">Reference proteome</keyword>
<evidence type="ECO:0000313" key="1">
    <source>
        <dbReference type="EMBL" id="OQP59093.1"/>
    </source>
</evidence>
<organism evidence="1 2">
    <name type="scientific">Niastella vici</name>
    <dbReference type="NCBI Taxonomy" id="1703345"/>
    <lineage>
        <taxon>Bacteria</taxon>
        <taxon>Pseudomonadati</taxon>
        <taxon>Bacteroidota</taxon>
        <taxon>Chitinophagia</taxon>
        <taxon>Chitinophagales</taxon>
        <taxon>Chitinophagaceae</taxon>
        <taxon>Niastella</taxon>
    </lineage>
</organism>
<dbReference type="EMBL" id="LVYD01000088">
    <property type="protein sequence ID" value="OQP59093.1"/>
    <property type="molecule type" value="Genomic_DNA"/>
</dbReference>
<accession>A0A1V9FL38</accession>
<name>A0A1V9FL38_9BACT</name>
<dbReference type="STRING" id="1703345.A3860_38980"/>
<dbReference type="Proteomes" id="UP000192796">
    <property type="component" value="Unassembled WGS sequence"/>
</dbReference>
<dbReference type="AlphaFoldDB" id="A0A1V9FL38"/>
<sequence>MQAGKGGGKDRVRKGIMELGNEILSPIDGLIASYLGGKLVVWLYLGHISGKIDKLSSCKAKTRVENRTCGVFTPFFSEKRIFRGDSCILRGNS</sequence>
<evidence type="ECO:0000313" key="2">
    <source>
        <dbReference type="Proteomes" id="UP000192796"/>
    </source>
</evidence>